<evidence type="ECO:0000256" key="1">
    <source>
        <dbReference type="ARBA" id="ARBA00011408"/>
    </source>
</evidence>
<sequence>MASTLRSWFRGPAAVPSLKTSSKGTSPVPSPTASSVALNSAGPGASSAPPASAQSQQEASDMEDAMEAAGLIMNDDIDGADERLRLREDSSTFHKLGMGISTFMRSILGFEKDIMAEASSRLADAETRAWNDMKKAQKDAVATDGSAIYPPGTEYALIQAEAQLMSAVVAVMHESLTEAIKGFYRLRKAYITLDGIMDAETKYLNSKQRWGTNSVQRPSASGGRLPSSFDDGEISDIVGAEMSEIKEKENSDEDFVHVAKDISGAQTPAGQNAVGATELQQAAPEISANTDAVALNEKLGDLALANDGAAISKTASQQPSLAKVQAKDEPSASQPSSLDQLNQAGVDKALFTTPADIFVHSGANMCFGILLLLISMVPPAFSRLLSIIGFKGDRERGVRMLWQSTKFPNINGAMAGLVLLQYYNGYLGFADILPSEKDVAEHSGSGEDDDDFDAVGYPKEKCAALLTELRLRYPDSRLWKLEEARVVANAKNLEESVKMLLANTDSKMRQITALNSFELAMNSMYIMDWPSMCDNFLRCVELNDWSHALYYYVAGSAQLELYRDSFHRAAGLAEDDKERGIIDTEAKKHKKLAEEYFRKAPATSGKKRFMARQLPFEVFVCRKLQKWEERAKTLGIDLADAVCVSPTMEMIYLWNGFKRMRPVGLEKARTLLALERCTAGAGNIAKMEQEKDELAIGTVTESSMLRELGRGAEAKALVEPLLTMDKTAFKGVTRDDYCPAAAHYEVAAVAWMDVCNPEAWPSAPANDDQGANAKAVDEFRRKKAEECQFYLEKVSKWDGFVLDARFGMRVKAGIESLRWLNKKKGWVLTA</sequence>
<dbReference type="GO" id="GO:0005634">
    <property type="term" value="C:nucleus"/>
    <property type="evidence" value="ECO:0007669"/>
    <property type="project" value="TreeGrafter"/>
</dbReference>
<gene>
    <name evidence="6" type="ORF">B0T26DRAFT_641116</name>
</gene>
<comment type="caution">
    <text evidence="6">The sequence shown here is derived from an EMBL/GenBank/DDBJ whole genome shotgun (WGS) entry which is preliminary data.</text>
</comment>
<evidence type="ECO:0000256" key="5">
    <source>
        <dbReference type="SAM" id="MobiDB-lite"/>
    </source>
</evidence>
<accession>A0AA40ATS8</accession>
<comment type="function">
    <text evidence="4">Inclusion body (IB) resident protein that interacts strongly with lipid droplet (LD) proteins. Involved in LD-mediated IB clearing after protein folding stress, probably by enabling access to the IBs of an LD-stored soluble sterol derivative that acts as a chaperone in inclusion clearing.</text>
</comment>
<comment type="subunit">
    <text evidence="1">Interacts with lipid droplet proteins.</text>
</comment>
<dbReference type="GO" id="GO:0005829">
    <property type="term" value="C:cytosol"/>
    <property type="evidence" value="ECO:0007669"/>
    <property type="project" value="TreeGrafter"/>
</dbReference>
<organism evidence="6 7">
    <name type="scientific">Lasiosphaeria miniovina</name>
    <dbReference type="NCBI Taxonomy" id="1954250"/>
    <lineage>
        <taxon>Eukaryota</taxon>
        <taxon>Fungi</taxon>
        <taxon>Dikarya</taxon>
        <taxon>Ascomycota</taxon>
        <taxon>Pezizomycotina</taxon>
        <taxon>Sordariomycetes</taxon>
        <taxon>Sordariomycetidae</taxon>
        <taxon>Sordariales</taxon>
        <taxon>Lasiosphaeriaceae</taxon>
        <taxon>Lasiosphaeria</taxon>
    </lineage>
</organism>
<dbReference type="RefSeq" id="XP_060297799.1">
    <property type="nucleotide sequence ID" value="XM_060437298.1"/>
</dbReference>
<reference evidence="6" key="1">
    <citation type="submission" date="2023-06" db="EMBL/GenBank/DDBJ databases">
        <title>Genome-scale phylogeny and comparative genomics of the fungal order Sordariales.</title>
        <authorList>
            <consortium name="Lawrence Berkeley National Laboratory"/>
            <person name="Hensen N."/>
            <person name="Bonometti L."/>
            <person name="Westerberg I."/>
            <person name="Brannstrom I.O."/>
            <person name="Guillou S."/>
            <person name="Cros-Aarteil S."/>
            <person name="Calhoun S."/>
            <person name="Haridas S."/>
            <person name="Kuo A."/>
            <person name="Mondo S."/>
            <person name="Pangilinan J."/>
            <person name="Riley R."/>
            <person name="LaButti K."/>
            <person name="Andreopoulos B."/>
            <person name="Lipzen A."/>
            <person name="Chen C."/>
            <person name="Yanf M."/>
            <person name="Daum C."/>
            <person name="Ng V."/>
            <person name="Clum A."/>
            <person name="Steindorff A."/>
            <person name="Ohm R."/>
            <person name="Martin F."/>
            <person name="Silar P."/>
            <person name="Natvig D."/>
            <person name="Lalanne C."/>
            <person name="Gautier V."/>
            <person name="Ament-velasquez S.L."/>
            <person name="Kruys A."/>
            <person name="Hutchinson M.I."/>
            <person name="Powell A.J."/>
            <person name="Barry K."/>
            <person name="Miller A.N."/>
            <person name="Grigoriev I.V."/>
            <person name="Debuchy R."/>
            <person name="Gladieux P."/>
            <person name="Thoren M.H."/>
            <person name="Johannesson H."/>
        </authorList>
    </citation>
    <scope>NUCLEOTIDE SEQUENCE</scope>
    <source>
        <strain evidence="6">SMH2392-1A</strain>
    </source>
</reference>
<protein>
    <recommendedName>
        <fullName evidence="2">Inclusion body clearance protein IML2</fullName>
    </recommendedName>
    <alternativeName>
        <fullName evidence="3">Inclusion body clearance protein iml2</fullName>
    </alternativeName>
</protein>
<dbReference type="AlphaFoldDB" id="A0AA40ATS8"/>
<evidence type="ECO:0000313" key="7">
    <source>
        <dbReference type="Proteomes" id="UP001172101"/>
    </source>
</evidence>
<dbReference type="GO" id="GO:0005741">
    <property type="term" value="C:mitochondrial outer membrane"/>
    <property type="evidence" value="ECO:0007669"/>
    <property type="project" value="TreeGrafter"/>
</dbReference>
<evidence type="ECO:0000256" key="2">
    <source>
        <dbReference type="ARBA" id="ARBA00018424"/>
    </source>
</evidence>
<dbReference type="PANTHER" id="PTHR31859">
    <property type="entry name" value="TETRATRICOPEPTIDE REPEAT PROTEIN 39 FAMILY MEMBER"/>
    <property type="match status" value="1"/>
</dbReference>
<evidence type="ECO:0000256" key="4">
    <source>
        <dbReference type="ARBA" id="ARBA00043897"/>
    </source>
</evidence>
<evidence type="ECO:0000313" key="6">
    <source>
        <dbReference type="EMBL" id="KAK0721875.1"/>
    </source>
</evidence>
<dbReference type="Pfam" id="PF10300">
    <property type="entry name" value="Iml2-TPR_39"/>
    <property type="match status" value="1"/>
</dbReference>
<dbReference type="GeneID" id="85320568"/>
<feature type="region of interest" description="Disordered" evidence="5">
    <location>
        <begin position="316"/>
        <end position="339"/>
    </location>
</feature>
<dbReference type="PANTHER" id="PTHR31859:SF1">
    <property type="entry name" value="TETRATRICOPEPTIDE REPEAT PROTEIN 39C"/>
    <property type="match status" value="1"/>
</dbReference>
<feature type="region of interest" description="Disordered" evidence="5">
    <location>
        <begin position="212"/>
        <end position="231"/>
    </location>
</feature>
<feature type="region of interest" description="Disordered" evidence="5">
    <location>
        <begin position="14"/>
        <end position="63"/>
    </location>
</feature>
<proteinExistence type="predicted"/>
<dbReference type="EMBL" id="JAUIRO010000003">
    <property type="protein sequence ID" value="KAK0721875.1"/>
    <property type="molecule type" value="Genomic_DNA"/>
</dbReference>
<name>A0AA40ATS8_9PEZI</name>
<dbReference type="Proteomes" id="UP001172101">
    <property type="component" value="Unassembled WGS sequence"/>
</dbReference>
<evidence type="ECO:0000256" key="3">
    <source>
        <dbReference type="ARBA" id="ARBA00019539"/>
    </source>
</evidence>
<dbReference type="InterPro" id="IPR019412">
    <property type="entry name" value="IML2/TPR_39"/>
</dbReference>
<keyword evidence="7" id="KW-1185">Reference proteome</keyword>
<feature type="compositionally biased region" description="Low complexity" evidence="5">
    <location>
        <begin position="25"/>
        <end position="59"/>
    </location>
</feature>